<evidence type="ECO:0000313" key="3">
    <source>
        <dbReference type="Proteomes" id="UP000266701"/>
    </source>
</evidence>
<reference evidence="2 3" key="1">
    <citation type="journal article" date="2017" name="Emerg. Infect. Dis.">
        <title>Carbapenemase VCC-1-Producing Vibrio cholerae in Coastal Waters of Germany.</title>
        <authorList>
            <person name="Hammerl J.A."/>
            <person name="Jackel C."/>
            <person name="Bortolaia V."/>
            <person name="Schwartz K."/>
            <person name="Bier N."/>
            <person name="Hendriksen R.S."/>
            <person name="Guerra B."/>
            <person name="Strauch E."/>
        </authorList>
    </citation>
    <scope>NUCLEOTIDE SEQUENCE [LARGE SCALE GENOMIC DNA]</scope>
    <source>
        <strain evidence="2 3">VN-2825</strain>
    </source>
</reference>
<dbReference type="SUPFAM" id="SSF56349">
    <property type="entry name" value="DNA breaking-rejoining enzymes"/>
    <property type="match status" value="1"/>
</dbReference>
<dbReference type="Proteomes" id="UP000266701">
    <property type="component" value="Unassembled WGS sequence"/>
</dbReference>
<protein>
    <submittedName>
        <fullName evidence="2">Uncharacterized protein</fullName>
    </submittedName>
</protein>
<dbReference type="GO" id="GO:0015074">
    <property type="term" value="P:DNA integration"/>
    <property type="evidence" value="ECO:0007669"/>
    <property type="project" value="InterPro"/>
</dbReference>
<dbReference type="GO" id="GO:0003677">
    <property type="term" value="F:DNA binding"/>
    <property type="evidence" value="ECO:0007669"/>
    <property type="project" value="InterPro"/>
</dbReference>
<dbReference type="GO" id="GO:0006310">
    <property type="term" value="P:DNA recombination"/>
    <property type="evidence" value="ECO:0007669"/>
    <property type="project" value="UniProtKB-KW"/>
</dbReference>
<comment type="caution">
    <text evidence="2">The sequence shown here is derived from an EMBL/GenBank/DDBJ whole genome shotgun (WGS) entry which is preliminary data.</text>
</comment>
<evidence type="ECO:0000256" key="1">
    <source>
        <dbReference type="ARBA" id="ARBA00023172"/>
    </source>
</evidence>
<organism evidence="2 3">
    <name type="scientific">Vibrio cholerae</name>
    <dbReference type="NCBI Taxonomy" id="666"/>
    <lineage>
        <taxon>Bacteria</taxon>
        <taxon>Pseudomonadati</taxon>
        <taxon>Pseudomonadota</taxon>
        <taxon>Gammaproteobacteria</taxon>
        <taxon>Vibrionales</taxon>
        <taxon>Vibrionaceae</taxon>
        <taxon>Vibrio</taxon>
    </lineage>
</organism>
<accession>A0A395U3P5</accession>
<gene>
    <name evidence="2" type="ORF">BC353_00080</name>
</gene>
<name>A0A395U3P5_VIBCL</name>
<keyword evidence="1" id="KW-0233">DNA recombination</keyword>
<sequence length="585" mass="66265">MALIGVNKRKTLTANIVDNVHDIRSLNKIFSDGHTTADLERLCFKDCPVLEIKGKKHPRKYQKTTLVDMNRRQLVYKITTTLNGMDRTVRTKINTFSVLLELFRFCDSRDIVDVMAVSTIAKYIESLAEKYHAGVKGKNLLQKQATLRSFIKEFDPVLLSELKPHFFEFPQDSQSIVAYTDSELKQLAQALEQIFQNYAESLEQDVLPSRFPLESADNSKVRAVKANTNADQWKSDLSRAAYFLTCLYTGINASPLLALKHSDINIESFKEVSRGVYKLATVKDRQGGRVNYLDVGFSRRAKDFLQYWLSLSSTKFSNENDFVFPQIVNGKASQMTVSQASDLNIAFVKLGLPPLRSQRFRKTKATLIMRSTESIFSVAEGLNNEVVTVNKHYLDGDETTIEFSLAAALDIRQRTALGEPIQIAKENSFFKFKDPVREKYLLNQKVYASSVANGLRCTMPFGEKAVHLKKILIQNGLSDSNEKVACFKFLECFSCPFHAVIAEVQDIWLLLSFKDVVLETLTRPAVNSVPSKALSEAVSATENILSSVENSYPRIYKKAFEKYLIQPHPLWTDVEDLDMLVGVYK</sequence>
<proteinExistence type="predicted"/>
<dbReference type="AlphaFoldDB" id="A0A395U3P5"/>
<dbReference type="InterPro" id="IPR013762">
    <property type="entry name" value="Integrase-like_cat_sf"/>
</dbReference>
<dbReference type="InterPro" id="IPR011010">
    <property type="entry name" value="DNA_brk_join_enz"/>
</dbReference>
<dbReference type="EMBL" id="MCBA01000001">
    <property type="protein sequence ID" value="RGP92418.1"/>
    <property type="molecule type" value="Genomic_DNA"/>
</dbReference>
<evidence type="ECO:0000313" key="2">
    <source>
        <dbReference type="EMBL" id="RGP92418.1"/>
    </source>
</evidence>
<dbReference type="Gene3D" id="1.10.443.10">
    <property type="entry name" value="Intergrase catalytic core"/>
    <property type="match status" value="1"/>
</dbReference>